<dbReference type="EMBL" id="ADBV01001112">
    <property type="protein sequence ID" value="EJW85514.1"/>
    <property type="molecule type" value="Genomic_DNA"/>
</dbReference>
<feature type="compositionally biased region" description="Polar residues" evidence="1">
    <location>
        <begin position="59"/>
        <end position="77"/>
    </location>
</feature>
<evidence type="ECO:0000256" key="1">
    <source>
        <dbReference type="SAM" id="MobiDB-lite"/>
    </source>
</evidence>
<feature type="compositionally biased region" description="Low complexity" evidence="1">
    <location>
        <begin position="34"/>
        <end position="50"/>
    </location>
</feature>
<gene>
    <name evidence="2" type="ORF">WUBG_03575</name>
</gene>
<feature type="region of interest" description="Disordered" evidence="1">
    <location>
        <begin position="1"/>
        <end position="209"/>
    </location>
</feature>
<evidence type="ECO:0000313" key="2">
    <source>
        <dbReference type="EMBL" id="EJW85514.1"/>
    </source>
</evidence>
<accession>J9FDQ8</accession>
<feature type="compositionally biased region" description="Polar residues" evidence="1">
    <location>
        <begin position="183"/>
        <end position="209"/>
    </location>
</feature>
<name>J9FDQ8_WUCBA</name>
<dbReference type="AlphaFoldDB" id="J9FDQ8"/>
<feature type="non-terminal residue" evidence="2">
    <location>
        <position position="337"/>
    </location>
</feature>
<organism evidence="2 3">
    <name type="scientific">Wuchereria bancrofti</name>
    <dbReference type="NCBI Taxonomy" id="6293"/>
    <lineage>
        <taxon>Eukaryota</taxon>
        <taxon>Metazoa</taxon>
        <taxon>Ecdysozoa</taxon>
        <taxon>Nematoda</taxon>
        <taxon>Chromadorea</taxon>
        <taxon>Rhabditida</taxon>
        <taxon>Spirurina</taxon>
        <taxon>Spiruromorpha</taxon>
        <taxon>Filarioidea</taxon>
        <taxon>Onchocercidae</taxon>
        <taxon>Wuchereria</taxon>
    </lineage>
</organism>
<evidence type="ECO:0000313" key="3">
    <source>
        <dbReference type="Proteomes" id="UP000004810"/>
    </source>
</evidence>
<comment type="caution">
    <text evidence="2">The sequence shown here is derived from an EMBL/GenBank/DDBJ whole genome shotgun (WGS) entry which is preliminary data.</text>
</comment>
<protein>
    <submittedName>
        <fullName evidence="2">Uncharacterized protein</fullName>
    </submittedName>
</protein>
<proteinExistence type="predicted"/>
<feature type="compositionally biased region" description="Basic and acidic residues" evidence="1">
    <location>
        <begin position="98"/>
        <end position="109"/>
    </location>
</feature>
<dbReference type="Proteomes" id="UP000004810">
    <property type="component" value="Unassembled WGS sequence"/>
</dbReference>
<reference evidence="3" key="1">
    <citation type="submission" date="2012-08" db="EMBL/GenBank/DDBJ databases">
        <title>The Genome Sequence of Wuchereria bancrofti.</title>
        <authorList>
            <person name="Nutman T.B."/>
            <person name="Fink D.L."/>
            <person name="Russ C."/>
            <person name="Young S."/>
            <person name="Zeng Q."/>
            <person name="Koehrsen M."/>
            <person name="Alvarado L."/>
            <person name="Berlin A."/>
            <person name="Chapman S.B."/>
            <person name="Chen Z."/>
            <person name="Freedman E."/>
            <person name="Gellesch M."/>
            <person name="Goldberg J."/>
            <person name="Griggs A."/>
            <person name="Gujja S."/>
            <person name="Heilman E.R."/>
            <person name="Heiman D."/>
            <person name="Hepburn T."/>
            <person name="Howarth C."/>
            <person name="Jen D."/>
            <person name="Larson L."/>
            <person name="Lewis B."/>
            <person name="Mehta T."/>
            <person name="Park D."/>
            <person name="Pearson M."/>
            <person name="Roberts A."/>
            <person name="Saif S."/>
            <person name="Shea T."/>
            <person name="Shenoy N."/>
            <person name="Sisk P."/>
            <person name="Stolte C."/>
            <person name="Sykes S."/>
            <person name="Walk T."/>
            <person name="White J."/>
            <person name="Yandava C."/>
            <person name="Haas B."/>
            <person name="Henn M.R."/>
            <person name="Nusbaum C."/>
            <person name="Birren B."/>
        </authorList>
    </citation>
    <scope>NUCLEOTIDE SEQUENCE [LARGE SCALE GENOMIC DNA]</scope>
    <source>
        <strain evidence="3">NA</strain>
    </source>
</reference>
<feature type="compositionally biased region" description="Polar residues" evidence="1">
    <location>
        <begin position="1"/>
        <end position="19"/>
    </location>
</feature>
<sequence length="337" mass="35268">MSNIGSASGQHGENATLPQFSRKRSSPNSGSLKSETSSATSVAAVGSSSSKLRRIAHSSVEQNPENSDLSRQQTSHLSGAPETGSVGGGSGRSGPSRSGHDSVRSELKYLTDFFPDQNPSDRRLTRSQRQYSIPVSSSQTTDIDSSAHTNSGSVVVEQSRSIKDRPRARKGRTTVAGRVNIGAESSRTANNSEQQPSTSSSARTRAHNSATGLCHSIANCESTSNRVSPTFIHQNESSGCRSAPQLGLVVQNTADDATPSTVIASNNTALTAPLNSNVITTATTELSRAVNGGVSAESHSSQFRNLQRSQAVHTASSFLGALVPRVQHLLGSAHAHP</sequence>
<feature type="compositionally biased region" description="Polar residues" evidence="1">
    <location>
        <begin position="127"/>
        <end position="159"/>
    </location>
</feature>